<evidence type="ECO:0000256" key="3">
    <source>
        <dbReference type="ARBA" id="ARBA00022723"/>
    </source>
</evidence>
<dbReference type="InterPro" id="IPR042088">
    <property type="entry name" value="OligoPept_F_C"/>
</dbReference>
<dbReference type="GO" id="GO:0046872">
    <property type="term" value="F:metal ion binding"/>
    <property type="evidence" value="ECO:0007669"/>
    <property type="project" value="UniProtKB-KW"/>
</dbReference>
<evidence type="ECO:0000256" key="1">
    <source>
        <dbReference type="ARBA" id="ARBA00001947"/>
    </source>
</evidence>
<proteinExistence type="predicted"/>
<dbReference type="RefSeq" id="WP_260593702.1">
    <property type="nucleotide sequence ID" value="NZ_CP104003.1"/>
</dbReference>
<protein>
    <submittedName>
        <fullName evidence="9">M3 family metallopeptidase</fullName>
    </submittedName>
</protein>
<evidence type="ECO:0000313" key="11">
    <source>
        <dbReference type="Proteomes" id="UP001057580"/>
    </source>
</evidence>
<keyword evidence="3" id="KW-0479">Metal-binding</keyword>
<evidence type="ECO:0000313" key="9">
    <source>
        <dbReference type="EMBL" id="UWM54678.1"/>
    </source>
</evidence>
<feature type="domain" description="Oligopeptidase F N-terminal" evidence="8">
    <location>
        <begin position="135"/>
        <end position="177"/>
    </location>
</feature>
<dbReference type="Gene3D" id="1.10.287.830">
    <property type="entry name" value="putative peptidase helix hairpin domain like"/>
    <property type="match status" value="1"/>
</dbReference>
<dbReference type="KEGG" id="ssai:N0B31_21490"/>
<dbReference type="GeneID" id="74945054"/>
<sequence>MSSRPRSAVPERHRWDLSRVFADADAWEAAHADLTDRINDLHTRAESATDSATALQDALDTYERAVCLDQRVSLYASLREKTDTSDETRTERATRARKTSAALEEARRALFRHLAAHPDAVERHRDGVGDRFAGLLEDVLREREHTLGPEGERVLAAVSDALDSPKRTYWTVTNEDFDAPTVAGPGGGDAVEVTWLRLQTALRHPDREFRRRAFEAYYERLGRVEGTATRAIADVVASHVARADARDYDSVREMALRKETYPSTGRRLALPESVHDTLTGTVHEALDPWHRAHERRRETLGVDQLRPWDLRVPLATHRDDVADADPEVSVDEATNLLLDAVAPLGEAYRETLAGLLAERRVDALPHADREDLLGFGPWGYDPGPYLFVTYDGTVKAASILAHELGHAVAAEHLREARDPLDATMPRPVEEVPSLLHELLLADHLFDERPDLAPFARDRLLEFLGGNLFRTARNATLGHRAHRHVEDGGDLGRERLAGWHTDLVAEFQPAVEPPETDRRWLAGSYRREPYHHYQYVLGAAGSTAVFDGLRAGDLTPADYRTFLRTGATEDSVTMLSRLGADPREPSTYERAATVFDRYVD</sequence>
<dbReference type="AlphaFoldDB" id="A0A9E7UAY5"/>
<evidence type="ECO:0000259" key="8">
    <source>
        <dbReference type="Pfam" id="PF08439"/>
    </source>
</evidence>
<dbReference type="Gene3D" id="1.10.1370.20">
    <property type="entry name" value="Oligoendopeptidase f, C-terminal domain"/>
    <property type="match status" value="1"/>
</dbReference>
<keyword evidence="11" id="KW-1185">Reference proteome</keyword>
<dbReference type="Proteomes" id="UP001057580">
    <property type="component" value="Chromosome"/>
</dbReference>
<keyword evidence="4" id="KW-0378">Hydrolase</keyword>
<dbReference type="SUPFAM" id="SSF55486">
    <property type="entry name" value="Metalloproteases ('zincins'), catalytic domain"/>
    <property type="match status" value="1"/>
</dbReference>
<accession>A0A9E7UAY5</accession>
<dbReference type="InterPro" id="IPR001567">
    <property type="entry name" value="Pept_M3A_M3B_dom"/>
</dbReference>
<dbReference type="Pfam" id="PF01432">
    <property type="entry name" value="Peptidase_M3"/>
    <property type="match status" value="1"/>
</dbReference>
<reference evidence="9" key="1">
    <citation type="submission" date="2022-09" db="EMBL/GenBank/DDBJ databases">
        <title>Diverse halophilic archaea isolated from saline environments.</title>
        <authorList>
            <person name="Cui H.-L."/>
        </authorList>
    </citation>
    <scope>NUCLEOTIDE SEQUENCE</scope>
    <source>
        <strain evidence="9">ZS-35-S2</strain>
    </source>
</reference>
<dbReference type="Pfam" id="PF08439">
    <property type="entry name" value="Peptidase_M3_N"/>
    <property type="match status" value="1"/>
</dbReference>
<organism evidence="9 11">
    <name type="scientific">Salinirubellus salinus</name>
    <dbReference type="NCBI Taxonomy" id="1364945"/>
    <lineage>
        <taxon>Archaea</taxon>
        <taxon>Methanobacteriati</taxon>
        <taxon>Methanobacteriota</taxon>
        <taxon>Stenosarchaea group</taxon>
        <taxon>Halobacteria</taxon>
        <taxon>Halobacteriales</taxon>
        <taxon>Natronomonadaceae</taxon>
        <taxon>Salinirubellus</taxon>
    </lineage>
</organism>
<evidence type="ECO:0000256" key="5">
    <source>
        <dbReference type="ARBA" id="ARBA00022833"/>
    </source>
</evidence>
<comment type="cofactor">
    <cofactor evidence="1">
        <name>Zn(2+)</name>
        <dbReference type="ChEBI" id="CHEBI:29105"/>
    </cofactor>
</comment>
<evidence type="ECO:0000256" key="4">
    <source>
        <dbReference type="ARBA" id="ARBA00022801"/>
    </source>
</evidence>
<name>A0A9E7UAY5_9EURY</name>
<dbReference type="GO" id="GO:0006508">
    <property type="term" value="P:proteolysis"/>
    <property type="evidence" value="ECO:0007669"/>
    <property type="project" value="UniProtKB-KW"/>
</dbReference>
<dbReference type="Gene3D" id="1.20.140.70">
    <property type="entry name" value="Oligopeptidase f, N-terminal domain"/>
    <property type="match status" value="1"/>
</dbReference>
<feature type="domain" description="Peptidase M3A/M3B catalytic" evidence="7">
    <location>
        <begin position="203"/>
        <end position="590"/>
    </location>
</feature>
<evidence type="ECO:0000256" key="6">
    <source>
        <dbReference type="ARBA" id="ARBA00023049"/>
    </source>
</evidence>
<evidence type="ECO:0000313" key="10">
    <source>
        <dbReference type="EMBL" id="UWM54748.1"/>
    </source>
</evidence>
<dbReference type="GO" id="GO:0004222">
    <property type="term" value="F:metalloendopeptidase activity"/>
    <property type="evidence" value="ECO:0007669"/>
    <property type="project" value="InterPro"/>
</dbReference>
<dbReference type="KEGG" id="ssai:N0B31_00360"/>
<evidence type="ECO:0000259" key="7">
    <source>
        <dbReference type="Pfam" id="PF01432"/>
    </source>
</evidence>
<dbReference type="EMBL" id="CP104003">
    <property type="protein sequence ID" value="UWM54678.1"/>
    <property type="molecule type" value="Genomic_DNA"/>
</dbReference>
<keyword evidence="5" id="KW-0862">Zinc</keyword>
<dbReference type="EMBL" id="CP104003">
    <property type="protein sequence ID" value="UWM54748.1"/>
    <property type="molecule type" value="Genomic_DNA"/>
</dbReference>
<dbReference type="InterPro" id="IPR013647">
    <property type="entry name" value="OligopepF_N_dom"/>
</dbReference>
<keyword evidence="2" id="KW-0645">Protease</keyword>
<evidence type="ECO:0000256" key="2">
    <source>
        <dbReference type="ARBA" id="ARBA00022670"/>
    </source>
</evidence>
<keyword evidence="6" id="KW-0482">Metalloprotease</keyword>
<gene>
    <name evidence="10" type="ORF">N0B31_00360</name>
    <name evidence="9" type="ORF">N0B31_21490</name>
</gene>